<dbReference type="EMBL" id="LT622873">
    <property type="protein sequence ID" value="SCW23292.1"/>
    <property type="molecule type" value="Genomic_DNA"/>
</dbReference>
<keyword evidence="5 8" id="KW-0784">Thiamine biosynthesis</keyword>
<comment type="pathway">
    <text evidence="2 8">Cofactor biosynthesis; thiamine diphosphate biosynthesis.</text>
</comment>
<evidence type="ECO:0000256" key="5">
    <source>
        <dbReference type="ARBA" id="ARBA00022977"/>
    </source>
</evidence>
<dbReference type="PANTHER" id="PTHR34266:SF2">
    <property type="entry name" value="THIAZOLE SYNTHASE"/>
    <property type="match status" value="1"/>
</dbReference>
<keyword evidence="10" id="KW-0934">Plastid</keyword>
<comment type="subcellular location">
    <subcellularLocation>
        <location evidence="8">Plastid</location>
        <location evidence="8">Chloroplast</location>
    </subcellularLocation>
</comment>
<feature type="active site" description="Schiff-base intermediate with DXP" evidence="8">
    <location>
        <position position="112"/>
    </location>
</feature>
<evidence type="ECO:0000256" key="3">
    <source>
        <dbReference type="ARBA" id="ARBA00011960"/>
    </source>
</evidence>
<dbReference type="GO" id="GO:0009507">
    <property type="term" value="C:chloroplast"/>
    <property type="evidence" value="ECO:0007669"/>
    <property type="project" value="UniProtKB-SubCell"/>
</dbReference>
<dbReference type="HAMAP" id="MF_00443">
    <property type="entry name" value="ThiG"/>
    <property type="match status" value="1"/>
</dbReference>
<dbReference type="Gene3D" id="3.20.20.70">
    <property type="entry name" value="Aldolase class I"/>
    <property type="match status" value="1"/>
</dbReference>
<evidence type="ECO:0000256" key="7">
    <source>
        <dbReference type="ARBA" id="ARBA00049897"/>
    </source>
</evidence>
<dbReference type="UniPathway" id="UPA00060"/>
<feature type="binding site" evidence="8">
    <location>
        <begin position="221"/>
        <end position="222"/>
    </location>
    <ligand>
        <name>1-deoxy-D-xylulose 5-phosphate</name>
        <dbReference type="ChEBI" id="CHEBI:57792"/>
    </ligand>
</feature>
<dbReference type="CDD" id="cd04728">
    <property type="entry name" value="ThiG"/>
    <property type="match status" value="1"/>
</dbReference>
<dbReference type="GeneID" id="30001035"/>
<proteinExistence type="inferred from homology"/>
<accession>A0A1G4NXA7</accession>
<evidence type="ECO:0000256" key="2">
    <source>
        <dbReference type="ARBA" id="ARBA00004948"/>
    </source>
</evidence>
<dbReference type="Pfam" id="PF05690">
    <property type="entry name" value="ThiG"/>
    <property type="match status" value="1"/>
</dbReference>
<dbReference type="RefSeq" id="YP_009314837.1">
    <property type="nucleotide sequence ID" value="NC_031664.1"/>
</dbReference>
<dbReference type="PANTHER" id="PTHR34266">
    <property type="entry name" value="THIAZOLE SYNTHASE"/>
    <property type="match status" value="1"/>
</dbReference>
<dbReference type="SUPFAM" id="SSF110399">
    <property type="entry name" value="ThiG-like"/>
    <property type="match status" value="1"/>
</dbReference>
<dbReference type="InterPro" id="IPR013785">
    <property type="entry name" value="Aldolase_TIM"/>
</dbReference>
<reference evidence="10" key="1">
    <citation type="submission" date="2016-10" db="EMBL/GenBank/DDBJ databases">
        <title>Chloroplast genomes as a tool to resolve red algal phylogenies: a case study in the Nemaliales.</title>
        <authorList>
            <person name="Costa J.F."/>
            <person name="Lin S.M."/>
            <person name="Macaya E.C."/>
            <person name="Fernandez-Garcia C."/>
            <person name="Verbruggen H."/>
        </authorList>
    </citation>
    <scope>NUCLEOTIDE SEQUENCE</scope>
    <source>
        <strain evidence="10">J.0081</strain>
    </source>
</reference>
<keyword evidence="6 8" id="KW-0704">Schiff base</keyword>
<feature type="domain" description="Thiazole synthase ThiG" evidence="9">
    <location>
        <begin position="14"/>
        <end position="264"/>
    </location>
</feature>
<evidence type="ECO:0000256" key="8">
    <source>
        <dbReference type="HAMAP-Rule" id="MF_00443"/>
    </source>
</evidence>
<comment type="catalytic activity">
    <reaction evidence="7 8">
        <text>[ThiS sulfur-carrier protein]-C-terminal-Gly-aminoethanethioate + 2-iminoacetate + 1-deoxy-D-xylulose 5-phosphate = [ThiS sulfur-carrier protein]-C-terminal Gly-Gly + 2-[(2R,5Z)-2-carboxy-4-methylthiazol-5(2H)-ylidene]ethyl phosphate + 2 H2O + H(+)</text>
        <dbReference type="Rhea" id="RHEA:26297"/>
        <dbReference type="Rhea" id="RHEA-COMP:12909"/>
        <dbReference type="Rhea" id="RHEA-COMP:19908"/>
        <dbReference type="ChEBI" id="CHEBI:15377"/>
        <dbReference type="ChEBI" id="CHEBI:15378"/>
        <dbReference type="ChEBI" id="CHEBI:57792"/>
        <dbReference type="ChEBI" id="CHEBI:62899"/>
        <dbReference type="ChEBI" id="CHEBI:77846"/>
        <dbReference type="ChEBI" id="CHEBI:90778"/>
        <dbReference type="ChEBI" id="CHEBI:232372"/>
        <dbReference type="EC" id="2.8.1.10"/>
    </reaction>
</comment>
<dbReference type="GO" id="GO:0009229">
    <property type="term" value="P:thiamine diphosphate biosynthetic process"/>
    <property type="evidence" value="ECO:0007669"/>
    <property type="project" value="UniProtKB-UniRule"/>
</dbReference>
<keyword evidence="4 8" id="KW-0808">Transferase</keyword>
<protein>
    <recommendedName>
        <fullName evidence="3 8">Thiazole synthase</fullName>
        <ecNumber evidence="3 8">2.8.1.10</ecNumber>
    </recommendedName>
</protein>
<dbReference type="AlphaFoldDB" id="A0A1G4NXA7"/>
<dbReference type="InterPro" id="IPR008867">
    <property type="entry name" value="ThiG"/>
</dbReference>
<name>A0A1G4NXA7_9FLOR</name>
<sequence length="270" mass="28657">MVSLDNIDQKLVVENKIFPSRLMIGTGKYRNLEVARKSIAASGTSVVTAAIRRLQSSDLLAENSLLTSLDWQSLWLLPNTAGCTSAEEAIRAAALGAEICKRIGQEDNRFVKLEVIPDYQHLFPDPIGTLKAAEYLIARKYTVLPYISPDPVLARQLEELGCAAIMPLGSPIGSGQGLKNLENINIIVDNSRIPVIVDAGIGTASDAVMAMEIGADAILTNSAIAQASTPALMADSMRLAVQSGRCAYFAGRMSKINKAAASSPLSGISA</sequence>
<geneLocation type="chloroplast" evidence="10"/>
<evidence type="ECO:0000259" key="9">
    <source>
        <dbReference type="Pfam" id="PF05690"/>
    </source>
</evidence>
<feature type="binding site" evidence="8">
    <location>
        <position position="173"/>
    </location>
    <ligand>
        <name>1-deoxy-D-xylulose 5-phosphate</name>
        <dbReference type="ChEBI" id="CHEBI:57792"/>
    </ligand>
</feature>
<comment type="subunit">
    <text evidence="8">Homotetramer. Forms heterodimers with either ThiH or ThiS.</text>
</comment>
<dbReference type="GO" id="GO:1990107">
    <property type="term" value="F:thiazole synthase activity"/>
    <property type="evidence" value="ECO:0007669"/>
    <property type="project" value="UniProtKB-EC"/>
</dbReference>
<evidence type="ECO:0000313" key="10">
    <source>
        <dbReference type="EMBL" id="SCW23292.1"/>
    </source>
</evidence>
<organism evidence="10">
    <name type="scientific">Scinaia undulata</name>
    <dbReference type="NCBI Taxonomy" id="1884664"/>
    <lineage>
        <taxon>Eukaryota</taxon>
        <taxon>Rhodophyta</taxon>
        <taxon>Florideophyceae</taxon>
        <taxon>Nemaliophycidae</taxon>
        <taxon>Nemaliales</taxon>
        <taxon>Scinaiaceae</taxon>
        <taxon>Scinaia</taxon>
    </lineage>
</organism>
<dbReference type="InterPro" id="IPR033983">
    <property type="entry name" value="Thiazole_synthase_ThiG"/>
</dbReference>
<evidence type="ECO:0000256" key="4">
    <source>
        <dbReference type="ARBA" id="ARBA00022679"/>
    </source>
</evidence>
<evidence type="ECO:0000256" key="6">
    <source>
        <dbReference type="ARBA" id="ARBA00023270"/>
    </source>
</evidence>
<feature type="binding site" evidence="8">
    <location>
        <begin position="199"/>
        <end position="200"/>
    </location>
    <ligand>
        <name>1-deoxy-D-xylulose 5-phosphate</name>
        <dbReference type="ChEBI" id="CHEBI:57792"/>
    </ligand>
</feature>
<comment type="similarity">
    <text evidence="8">Belongs to the ThiG family.</text>
</comment>
<dbReference type="EC" id="2.8.1.10" evidence="3 8"/>
<reference evidence="10" key="2">
    <citation type="submission" date="2016-10" db="EMBL/GenBank/DDBJ databases">
        <authorList>
            <person name="de Groot N.N."/>
        </authorList>
    </citation>
    <scope>NUCLEOTIDE SEQUENCE</scope>
    <source>
        <strain evidence="10">J.0081</strain>
    </source>
</reference>
<comment type="function">
    <text evidence="1 8">Catalyzes the rearrangement of 1-deoxy-D-xylulose 5-phosphate (DXP) to produce the thiazole phosphate moiety of thiamine. Sulfur is provided by the thiocarboxylate moiety of the carrier protein ThiS. In vitro, sulfur can be provided by H(2)S.</text>
</comment>
<evidence type="ECO:0000256" key="1">
    <source>
        <dbReference type="ARBA" id="ARBA00002834"/>
    </source>
</evidence>
<keyword evidence="10" id="KW-0150">Chloroplast</keyword>
<gene>
    <name evidence="8 10" type="primary">thiG</name>
    <name evidence="10" type="ORF">J0081_8</name>
</gene>